<dbReference type="PRINTS" id="PR00368">
    <property type="entry name" value="FADPNR"/>
</dbReference>
<organism evidence="6 7">
    <name type="scientific">Filifactor villosus</name>
    <dbReference type="NCBI Taxonomy" id="29374"/>
    <lineage>
        <taxon>Bacteria</taxon>
        <taxon>Bacillati</taxon>
        <taxon>Bacillota</taxon>
        <taxon>Clostridia</taxon>
        <taxon>Peptostreptococcales</taxon>
        <taxon>Filifactoraceae</taxon>
        <taxon>Filifactor</taxon>
    </lineage>
</organism>
<evidence type="ECO:0000256" key="3">
    <source>
        <dbReference type="ARBA" id="ARBA00022827"/>
    </source>
</evidence>
<dbReference type="Proteomes" id="UP001595916">
    <property type="component" value="Unassembled WGS sequence"/>
</dbReference>
<dbReference type="Gene3D" id="2.40.30.10">
    <property type="entry name" value="Translation factors"/>
    <property type="match status" value="1"/>
</dbReference>
<evidence type="ECO:0000256" key="1">
    <source>
        <dbReference type="ARBA" id="ARBA00001974"/>
    </source>
</evidence>
<dbReference type="SUPFAM" id="SSF160996">
    <property type="entry name" value="HI0933 insert domain-like"/>
    <property type="match status" value="1"/>
</dbReference>
<name>A0ABV9QKL7_9FIRM</name>
<evidence type="ECO:0000259" key="4">
    <source>
        <dbReference type="Pfam" id="PF03486"/>
    </source>
</evidence>
<evidence type="ECO:0000313" key="7">
    <source>
        <dbReference type="Proteomes" id="UP001595916"/>
    </source>
</evidence>
<dbReference type="SUPFAM" id="SSF51905">
    <property type="entry name" value="FAD/NAD(P)-binding domain"/>
    <property type="match status" value="1"/>
</dbReference>
<dbReference type="NCBIfam" id="TIGR00275">
    <property type="entry name" value="aminoacetone oxidase family FAD-binding enzyme"/>
    <property type="match status" value="1"/>
</dbReference>
<dbReference type="Pfam" id="PF03486">
    <property type="entry name" value="HI0933_like"/>
    <property type="match status" value="1"/>
</dbReference>
<dbReference type="PANTHER" id="PTHR42887:SF2">
    <property type="entry name" value="OS12G0638800 PROTEIN"/>
    <property type="match status" value="1"/>
</dbReference>
<dbReference type="InterPro" id="IPR057661">
    <property type="entry name" value="RsdA/BaiN/AoA(So)_Rossmann"/>
</dbReference>
<protein>
    <submittedName>
        <fullName evidence="6">NAD(P)/FAD-dependent oxidoreductase</fullName>
    </submittedName>
</protein>
<dbReference type="InterPro" id="IPR036188">
    <property type="entry name" value="FAD/NAD-bd_sf"/>
</dbReference>
<dbReference type="Pfam" id="PF22780">
    <property type="entry name" value="HI0933_like_1st"/>
    <property type="match status" value="1"/>
</dbReference>
<dbReference type="Gene3D" id="3.50.50.60">
    <property type="entry name" value="FAD/NAD(P)-binding domain"/>
    <property type="match status" value="1"/>
</dbReference>
<dbReference type="RefSeq" id="WP_379787376.1">
    <property type="nucleotide sequence ID" value="NZ_JBHSHL010000007.1"/>
</dbReference>
<keyword evidence="7" id="KW-1185">Reference proteome</keyword>
<evidence type="ECO:0000313" key="6">
    <source>
        <dbReference type="EMBL" id="MFC4803906.1"/>
    </source>
</evidence>
<comment type="caution">
    <text evidence="6">The sequence shown here is derived from an EMBL/GenBank/DDBJ whole genome shotgun (WGS) entry which is preliminary data.</text>
</comment>
<sequence>MSRTTVAIVGGGASGLVAAISAKRMGAKVTILERNPRVGKKILATGNGRCNLTNINADVPCYNGENPKFIYSAFSQFSVERSLEFFEGLGIEYKVEEEGKVYPMSDQASSVLDVLLYEVHRLKIEVLCDSFVQAIKPTKKGFSLDLEDGRKLSFDKVVLCAGGSAMPSSGSDGNGFELAKSLGHSTTKIFPALVQIMLEGDFFKRIDGVKFVGTVEVIEGKKVIANDRGDVLFTNYGVSGPPILQVSRKASEAREFHKKRELKLVLIDSLDKEDLRKRLDRRFRTAHSKTAEESMIGLINKRLIPVVLQEAGISDLRKKASDLSEKEKKSLLDLLTDWRFVIKGTKGWQSSQVTAGGVRTAEICADTMESKLVAGLYLAGEIVDIDGRCGGYNLQWAWSSGYIAGQNAAYA</sequence>
<keyword evidence="2" id="KW-0285">Flavoprotein</keyword>
<dbReference type="Gene3D" id="1.10.8.260">
    <property type="entry name" value="HI0933 insert domain-like"/>
    <property type="match status" value="1"/>
</dbReference>
<dbReference type="InterPro" id="IPR023166">
    <property type="entry name" value="BaiN-like_dom_sf"/>
</dbReference>
<accession>A0ABV9QKL7</accession>
<comment type="cofactor">
    <cofactor evidence="1">
        <name>FAD</name>
        <dbReference type="ChEBI" id="CHEBI:57692"/>
    </cofactor>
</comment>
<dbReference type="PANTHER" id="PTHR42887">
    <property type="entry name" value="OS12G0638800 PROTEIN"/>
    <property type="match status" value="1"/>
</dbReference>
<dbReference type="EMBL" id="JBHSHL010000007">
    <property type="protein sequence ID" value="MFC4803906.1"/>
    <property type="molecule type" value="Genomic_DNA"/>
</dbReference>
<feature type="domain" description="RsdA/BaiN/AoA(So)-like insert" evidence="5">
    <location>
        <begin position="191"/>
        <end position="353"/>
    </location>
</feature>
<feature type="domain" description="RsdA/BaiN/AoA(So)-like Rossmann fold-like" evidence="4">
    <location>
        <begin position="5"/>
        <end position="407"/>
    </location>
</feature>
<proteinExistence type="predicted"/>
<evidence type="ECO:0000259" key="5">
    <source>
        <dbReference type="Pfam" id="PF22780"/>
    </source>
</evidence>
<gene>
    <name evidence="6" type="ORF">ACFO4R_02315</name>
</gene>
<keyword evidence="3" id="KW-0274">FAD</keyword>
<evidence type="ECO:0000256" key="2">
    <source>
        <dbReference type="ARBA" id="ARBA00022630"/>
    </source>
</evidence>
<dbReference type="InterPro" id="IPR004792">
    <property type="entry name" value="BaiN-like"/>
</dbReference>
<reference evidence="7" key="1">
    <citation type="journal article" date="2019" name="Int. J. Syst. Evol. Microbiol.">
        <title>The Global Catalogue of Microorganisms (GCM) 10K type strain sequencing project: providing services to taxonomists for standard genome sequencing and annotation.</title>
        <authorList>
            <consortium name="The Broad Institute Genomics Platform"/>
            <consortium name="The Broad Institute Genome Sequencing Center for Infectious Disease"/>
            <person name="Wu L."/>
            <person name="Ma J."/>
        </authorList>
    </citation>
    <scope>NUCLEOTIDE SEQUENCE [LARGE SCALE GENOMIC DNA]</scope>
    <source>
        <strain evidence="7">CCUG 46385</strain>
    </source>
</reference>
<dbReference type="PRINTS" id="PR00411">
    <property type="entry name" value="PNDRDTASEI"/>
</dbReference>
<dbReference type="InterPro" id="IPR055178">
    <property type="entry name" value="RsdA/BaiN/AoA(So)-like_dom"/>
</dbReference>